<reference evidence="2" key="1">
    <citation type="submission" date="2018-06" db="EMBL/GenBank/DDBJ databases">
        <title>Description of Blautia argi sp. nov., a new anaerobic isolated from dog feces.</title>
        <authorList>
            <person name="Chang Y.-H."/>
            <person name="Paek J."/>
            <person name="Shin Y."/>
        </authorList>
    </citation>
    <scope>NUCLEOTIDE SEQUENCE [LARGE SCALE GENOMIC DNA]</scope>
    <source>
        <strain evidence="2">KCTC 15426</strain>
    </source>
</reference>
<organism evidence="1 2">
    <name type="scientific">Blautia argi</name>
    <dbReference type="NCBI Taxonomy" id="1912897"/>
    <lineage>
        <taxon>Bacteria</taxon>
        <taxon>Bacillati</taxon>
        <taxon>Bacillota</taxon>
        <taxon>Clostridia</taxon>
        <taxon>Lachnospirales</taxon>
        <taxon>Lachnospiraceae</taxon>
        <taxon>Blautia</taxon>
    </lineage>
</organism>
<evidence type="ECO:0000313" key="2">
    <source>
        <dbReference type="Proteomes" id="UP000250003"/>
    </source>
</evidence>
<evidence type="ECO:0000313" key="1">
    <source>
        <dbReference type="EMBL" id="AWY98830.1"/>
    </source>
</evidence>
<name>A0A2Z4UCN6_9FIRM</name>
<dbReference type="RefSeq" id="WP_111920316.1">
    <property type="nucleotide sequence ID" value="NZ_CP030280.1"/>
</dbReference>
<dbReference type="AlphaFoldDB" id="A0A2Z4UCN6"/>
<dbReference type="OrthoDB" id="1889363at2"/>
<keyword evidence="2" id="KW-1185">Reference proteome</keyword>
<sequence length="343" mass="36941">MALNLVTGYKGRDHITAEQWADFNRGIFGEAAILPVGNKMAVAIQTANQITVKDGVAVFDGREVYIGYGESENITIQSGTQGMQRRDIVVVKYTRNEETGVEEVAFEVVNGLPASSNPEDPVYQNTDIRTGVFVSQKPFCRVRINGTAIEGIDMLVAEKKFKTVAFTGNYNDLSNRPALKAVATSGSYNDLTNKPASLPAEGGNAATVGGKNTETLQNYNNLTNKPKLGSAASQGVANNFTTNTAGYVADARTVKQLKDGLSAKIVSESGNISFKDGGNGESYGYITIPSGYEMLAVYMQEVSGNVKLRCKGFNKNAGTGGYTVWLDFAINSNVFMHWIYAKI</sequence>
<proteinExistence type="predicted"/>
<protein>
    <submittedName>
        <fullName evidence="1">Uncharacterized protein</fullName>
    </submittedName>
</protein>
<dbReference type="Proteomes" id="UP000250003">
    <property type="component" value="Chromosome"/>
</dbReference>
<dbReference type="KEGG" id="blau:DQQ01_12530"/>
<accession>A0A2Z4UCN6</accession>
<gene>
    <name evidence="1" type="ORF">DQQ01_12530</name>
</gene>
<dbReference type="EMBL" id="CP030280">
    <property type="protein sequence ID" value="AWY98830.1"/>
    <property type="molecule type" value="Genomic_DNA"/>
</dbReference>